<evidence type="ECO:0000313" key="1">
    <source>
        <dbReference type="EMBL" id="KYH24641.1"/>
    </source>
</evidence>
<reference evidence="1 2" key="1">
    <citation type="submission" date="2016-02" db="EMBL/GenBank/DDBJ databases">
        <title>Genome sequence of Halalkalicoccus paucihalophilus DSM 24557.</title>
        <authorList>
            <person name="Poehlein A."/>
            <person name="Daniel R."/>
        </authorList>
    </citation>
    <scope>NUCLEOTIDE SEQUENCE [LARGE SCALE GENOMIC DNA]</scope>
    <source>
        <strain evidence="1 2">DSM 24557</strain>
    </source>
</reference>
<proteinExistence type="predicted"/>
<gene>
    <name evidence="1" type="ORF">HAPAU_36240</name>
</gene>
<dbReference type="EMBL" id="LTAZ01000013">
    <property type="protein sequence ID" value="KYH24641.1"/>
    <property type="molecule type" value="Genomic_DNA"/>
</dbReference>
<organism evidence="1 2">
    <name type="scientific">Halalkalicoccus paucihalophilus</name>
    <dbReference type="NCBI Taxonomy" id="1008153"/>
    <lineage>
        <taxon>Archaea</taxon>
        <taxon>Methanobacteriati</taxon>
        <taxon>Methanobacteriota</taxon>
        <taxon>Stenosarchaea group</taxon>
        <taxon>Halobacteria</taxon>
        <taxon>Halobacteriales</taxon>
        <taxon>Halococcaceae</taxon>
        <taxon>Halalkalicoccus</taxon>
    </lineage>
</organism>
<name>A0A151AAC8_9EURY</name>
<dbReference type="Proteomes" id="UP000075321">
    <property type="component" value="Unassembled WGS sequence"/>
</dbReference>
<protein>
    <submittedName>
        <fullName evidence="1">Uncharacterized protein</fullName>
    </submittedName>
</protein>
<accession>A0A151AAC8</accession>
<sequence>MFEDGRRYCRWERAKIDEIDSIRLQCLTEISTQSEKRLVVCRIRRTLGLKNDRDVNIACVMSGVRGVRPKEECNLNRVVSKNRLESLDIQRLGKSGCFHGSHSTVYTLRPYKILVPCCPSGRAMLGGTESVVCRSCTLLERFVGYCLTNHTVV</sequence>
<evidence type="ECO:0000313" key="2">
    <source>
        <dbReference type="Proteomes" id="UP000075321"/>
    </source>
</evidence>
<keyword evidence="2" id="KW-1185">Reference proteome</keyword>
<dbReference type="AlphaFoldDB" id="A0A151AAC8"/>
<comment type="caution">
    <text evidence="1">The sequence shown here is derived from an EMBL/GenBank/DDBJ whole genome shotgun (WGS) entry which is preliminary data.</text>
</comment>